<feature type="domain" description="Immunoglobulin" evidence="2">
    <location>
        <begin position="461"/>
        <end position="545"/>
    </location>
</feature>
<evidence type="ECO:0000313" key="4">
    <source>
        <dbReference type="Proteomes" id="UP001218638"/>
    </source>
</evidence>
<evidence type="ECO:0000259" key="2">
    <source>
        <dbReference type="SMART" id="SM00409"/>
    </source>
</evidence>
<evidence type="ECO:0000313" key="3">
    <source>
        <dbReference type="EMBL" id="WED65850.1"/>
    </source>
</evidence>
<protein>
    <submittedName>
        <fullName evidence="3">Immunoglobulin domain-containing protein</fullName>
    </submittedName>
</protein>
<dbReference type="SUPFAM" id="SSF48726">
    <property type="entry name" value="Immunoglobulin"/>
    <property type="match status" value="2"/>
</dbReference>
<dbReference type="AlphaFoldDB" id="A0AAF0I3D7"/>
<accession>A0AAF0I3D7</accession>
<organism evidence="3 4">
    <name type="scientific">Synoicihabitans lomoniglobus</name>
    <dbReference type="NCBI Taxonomy" id="2909285"/>
    <lineage>
        <taxon>Bacteria</taxon>
        <taxon>Pseudomonadati</taxon>
        <taxon>Verrucomicrobiota</taxon>
        <taxon>Opitutia</taxon>
        <taxon>Opitutales</taxon>
        <taxon>Opitutaceae</taxon>
        <taxon>Synoicihabitans</taxon>
    </lineage>
</organism>
<keyword evidence="4" id="KW-1185">Reference proteome</keyword>
<gene>
    <name evidence="3" type="ORF">PXH66_03180</name>
</gene>
<dbReference type="EMBL" id="CP119075">
    <property type="protein sequence ID" value="WED65850.1"/>
    <property type="molecule type" value="Genomic_DNA"/>
</dbReference>
<dbReference type="Gene3D" id="2.60.40.10">
    <property type="entry name" value="Immunoglobulins"/>
    <property type="match status" value="2"/>
</dbReference>
<keyword evidence="1" id="KW-0732">Signal</keyword>
<dbReference type="SMART" id="SM00409">
    <property type="entry name" value="IG"/>
    <property type="match status" value="2"/>
</dbReference>
<dbReference type="Gene3D" id="2.80.10.50">
    <property type="match status" value="1"/>
</dbReference>
<proteinExistence type="predicted"/>
<dbReference type="InterPro" id="IPR036179">
    <property type="entry name" value="Ig-like_dom_sf"/>
</dbReference>
<dbReference type="Proteomes" id="UP001218638">
    <property type="component" value="Chromosome"/>
</dbReference>
<sequence>MSIPFRSNLLLAFAGSLLFATGLHAVVFLQVESDGNLTNRSTHFAPGSTIRIHPDQNTPTDGPIYQWVHNGSPVSGAVERELELANLSSADSGNYRLQVTTGTRTEMSTNTIVINVVPPSPAIVDTSFSAAADTPRGTIVALRGDGTVFLRSGNSADPARLVTKLAPDGTLLHTTHLAADSGTVLAVLADDSIITATAPHHVAPDGVALSFSLPADFDAAQPLSEVRVATDGSFFVRQGDHLAHFQSDGSVDSGFEFSAPATAMLKGFDLDHLNRPLIRLRYPNPERPTDYTYGTDRTARLKVDGTVDPNFVGPRSQVLYSHLYLYPLNDGRCVVFEIYHGYNKIFVIQETGGSVPGISPVEWLPSTEPPEVDRSTGLIYFLPYSPDPVRYRLSSTGIVADDSFYAGYQRDYTGSYSLAPNGSLFVTGDFSTWENHATTHLARLRTDVSLHDMLPPYANIGGDDNIARGENITLSAHVTGTGPFTYQWLALDGQPLPTDPTSPTLAISDVQLENLGRYQLRTSGPGGTTLSNVGKLAGEHSVVGLANLSGRAVPGDGERAMVAGFSVSRSAAGTPSFYMLRGVGPSLLDHGIAAPLSDPSLTVFSADAEEIAANDNWTSDSTNHSQIIGRSAQFGAFPLRDPSLDAAFQVGVQETSHLTVHLNKTAGDEGPALLEIYEIADFQDSSRPANLVNLSLRAHAGPGDATAVAGFVLTDPLGYQRPARVLVRAIGPSLSNFNITQPLPDPVMTLHHANGDAIATVDNWGDDSDADGLAATMAEVGAFALERESLDSALVLELSPGPYTLSVTDPEQRTGVVILEIYLVP</sequence>
<feature type="chain" id="PRO_5042273339" evidence="1">
    <location>
        <begin position="26"/>
        <end position="825"/>
    </location>
</feature>
<dbReference type="InterPro" id="IPR003599">
    <property type="entry name" value="Ig_sub"/>
</dbReference>
<feature type="domain" description="Immunoglobulin" evidence="2">
    <location>
        <begin position="39"/>
        <end position="114"/>
    </location>
</feature>
<dbReference type="RefSeq" id="WP_330930380.1">
    <property type="nucleotide sequence ID" value="NZ_CP119075.1"/>
</dbReference>
<name>A0AAF0I3D7_9BACT</name>
<reference evidence="3" key="1">
    <citation type="submission" date="2023-03" db="EMBL/GenBank/DDBJ databases">
        <title>Lomoglobus Profundus gen. nov., sp. nov., a novel member of the phylum Verrucomicrobia, isolated from deep-marine sediment of South China Sea.</title>
        <authorList>
            <person name="Ahmad T."/>
            <person name="Ishaq S.E."/>
            <person name="Wang F."/>
        </authorList>
    </citation>
    <scope>NUCLEOTIDE SEQUENCE</scope>
    <source>
        <strain evidence="3">LMO-M01</strain>
    </source>
</reference>
<dbReference type="KEGG" id="slom:PXH66_03180"/>
<dbReference type="InterPro" id="IPR013783">
    <property type="entry name" value="Ig-like_fold"/>
</dbReference>
<feature type="signal peptide" evidence="1">
    <location>
        <begin position="1"/>
        <end position="25"/>
    </location>
</feature>
<evidence type="ECO:0000256" key="1">
    <source>
        <dbReference type="SAM" id="SignalP"/>
    </source>
</evidence>